<feature type="transmembrane region" description="Helical" evidence="10">
    <location>
        <begin position="362"/>
        <end position="381"/>
    </location>
</feature>
<dbReference type="RefSeq" id="XP_066629090.1">
    <property type="nucleotide sequence ID" value="XM_066779861.1"/>
</dbReference>
<gene>
    <name evidence="11" type="ORF">SLS55_008450</name>
</gene>
<feature type="transmembrane region" description="Helical" evidence="10">
    <location>
        <begin position="680"/>
        <end position="700"/>
    </location>
</feature>
<feature type="transmembrane region" description="Helical" evidence="10">
    <location>
        <begin position="825"/>
        <end position="848"/>
    </location>
</feature>
<keyword evidence="3" id="KW-0813">Transport</keyword>
<comment type="similarity">
    <text evidence="2">Belongs to the oligopeptide OPT transporter family.</text>
</comment>
<comment type="subcellular location">
    <subcellularLocation>
        <location evidence="1">Membrane</location>
        <topology evidence="1">Multi-pass membrane protein</topology>
    </subcellularLocation>
</comment>
<protein>
    <recommendedName>
        <fullName evidence="13">Sexual differentiation process protein isp4</fullName>
    </recommendedName>
</protein>
<feature type="region of interest" description="Disordered" evidence="9">
    <location>
        <begin position="1"/>
        <end position="25"/>
    </location>
</feature>
<keyword evidence="7 10" id="KW-1133">Transmembrane helix</keyword>
<evidence type="ECO:0000256" key="5">
    <source>
        <dbReference type="ARBA" id="ARBA00022856"/>
    </source>
</evidence>
<evidence type="ECO:0000256" key="1">
    <source>
        <dbReference type="ARBA" id="ARBA00004141"/>
    </source>
</evidence>
<comment type="caution">
    <text evidence="11">The sequence shown here is derived from an EMBL/GenBank/DDBJ whole genome shotgun (WGS) entry which is preliminary data.</text>
</comment>
<dbReference type="InterPro" id="IPR004648">
    <property type="entry name" value="Oligpept_transpt"/>
</dbReference>
<evidence type="ECO:0000256" key="3">
    <source>
        <dbReference type="ARBA" id="ARBA00022448"/>
    </source>
</evidence>
<organism evidence="11 12">
    <name type="scientific">Diplodia seriata</name>
    <dbReference type="NCBI Taxonomy" id="420778"/>
    <lineage>
        <taxon>Eukaryota</taxon>
        <taxon>Fungi</taxon>
        <taxon>Dikarya</taxon>
        <taxon>Ascomycota</taxon>
        <taxon>Pezizomycotina</taxon>
        <taxon>Dothideomycetes</taxon>
        <taxon>Dothideomycetes incertae sedis</taxon>
        <taxon>Botryosphaeriales</taxon>
        <taxon>Botryosphaeriaceae</taxon>
        <taxon>Diplodia</taxon>
    </lineage>
</organism>
<dbReference type="EMBL" id="JAJVCZ030000009">
    <property type="protein sequence ID" value="KAL0256061.1"/>
    <property type="molecule type" value="Genomic_DNA"/>
</dbReference>
<feature type="transmembrane region" description="Helical" evidence="10">
    <location>
        <begin position="437"/>
        <end position="459"/>
    </location>
</feature>
<dbReference type="InterPro" id="IPR004813">
    <property type="entry name" value="OPT"/>
</dbReference>
<evidence type="ECO:0000256" key="6">
    <source>
        <dbReference type="ARBA" id="ARBA00022927"/>
    </source>
</evidence>
<keyword evidence="8 10" id="KW-0472">Membrane</keyword>
<dbReference type="GeneID" id="92012535"/>
<keyword evidence="5" id="KW-0571">Peptide transport</keyword>
<evidence type="ECO:0000256" key="10">
    <source>
        <dbReference type="SAM" id="Phobius"/>
    </source>
</evidence>
<name>A0ABR3C615_9PEZI</name>
<reference evidence="11 12" key="1">
    <citation type="submission" date="2024-02" db="EMBL/GenBank/DDBJ databases">
        <title>De novo assembly and annotation of 12 fungi associated with fruit tree decline syndrome in Ontario, Canada.</title>
        <authorList>
            <person name="Sulman M."/>
            <person name="Ellouze W."/>
            <person name="Ilyukhin E."/>
        </authorList>
    </citation>
    <scope>NUCLEOTIDE SEQUENCE [LARGE SCALE GENOMIC DNA]</scope>
    <source>
        <strain evidence="11 12">FDS-637</strain>
    </source>
</reference>
<feature type="transmembrane region" description="Helical" evidence="10">
    <location>
        <begin position="257"/>
        <end position="277"/>
    </location>
</feature>
<evidence type="ECO:0000256" key="4">
    <source>
        <dbReference type="ARBA" id="ARBA00022692"/>
    </source>
</evidence>
<evidence type="ECO:0000256" key="7">
    <source>
        <dbReference type="ARBA" id="ARBA00022989"/>
    </source>
</evidence>
<feature type="transmembrane region" description="Helical" evidence="10">
    <location>
        <begin position="747"/>
        <end position="767"/>
    </location>
</feature>
<keyword evidence="12" id="KW-1185">Reference proteome</keyword>
<feature type="transmembrane region" description="Helical" evidence="10">
    <location>
        <begin position="186"/>
        <end position="203"/>
    </location>
</feature>
<keyword evidence="6" id="KW-0653">Protein transport</keyword>
<keyword evidence="4 10" id="KW-0812">Transmembrane</keyword>
<dbReference type="Pfam" id="PF03169">
    <property type="entry name" value="OPT"/>
    <property type="match status" value="1"/>
</dbReference>
<evidence type="ECO:0000313" key="12">
    <source>
        <dbReference type="Proteomes" id="UP001430584"/>
    </source>
</evidence>
<feature type="transmembrane region" description="Helical" evidence="10">
    <location>
        <begin position="597"/>
        <end position="619"/>
    </location>
</feature>
<proteinExistence type="inferred from homology"/>
<dbReference type="PANTHER" id="PTHR22601">
    <property type="entry name" value="ISP4 LIKE PROTEIN"/>
    <property type="match status" value="1"/>
</dbReference>
<feature type="transmembrane region" description="Helical" evidence="10">
    <location>
        <begin position="570"/>
        <end position="590"/>
    </location>
</feature>
<feature type="transmembrane region" description="Helical" evidence="10">
    <location>
        <begin position="721"/>
        <end position="741"/>
    </location>
</feature>
<evidence type="ECO:0000256" key="9">
    <source>
        <dbReference type="SAM" id="MobiDB-lite"/>
    </source>
</evidence>
<feature type="transmembrane region" description="Helical" evidence="10">
    <location>
        <begin position="289"/>
        <end position="308"/>
    </location>
</feature>
<dbReference type="NCBIfam" id="TIGR00728">
    <property type="entry name" value="OPT_sfam"/>
    <property type="match status" value="1"/>
</dbReference>
<evidence type="ECO:0008006" key="13">
    <source>
        <dbReference type="Google" id="ProtNLM"/>
    </source>
</evidence>
<evidence type="ECO:0000256" key="8">
    <source>
        <dbReference type="ARBA" id="ARBA00023136"/>
    </source>
</evidence>
<feature type="transmembrane region" description="Helical" evidence="10">
    <location>
        <begin position="512"/>
        <end position="531"/>
    </location>
</feature>
<dbReference type="NCBIfam" id="TIGR00727">
    <property type="entry name" value="ISP4_OPT"/>
    <property type="match status" value="1"/>
</dbReference>
<evidence type="ECO:0000313" key="11">
    <source>
        <dbReference type="EMBL" id="KAL0256061.1"/>
    </source>
</evidence>
<dbReference type="Proteomes" id="UP001430584">
    <property type="component" value="Unassembled WGS sequence"/>
</dbReference>
<accession>A0ABR3C615</accession>
<sequence>MDGKAVPTAEGMPWHKQRPGHFKDHSSVQPVSISLIIATGIRRPCPEHLVLLTLALKEEYNELSHAYAFELDPNQVETDLNISGDDLAVAEEYAKTLSLDDVRKIFENVIKIHQNDQNFPVAVLEKMEEFVGNEDVLSNPDAHEKLIHEMKIEAALIYNNSPYAEVRAVVDNADDRSIPSSTIRSWTIGILFVIGGAFINQLFSIRQPTIHVEANVAQLLAFPLGKAWEKLMPDWRFNLFGNEISLNPGRFSKKEHMLITIMANVGFNVPYTNYIVWTQYLPKFFNQSYAGSFSYQILIALGTNYIGYGVAGLCRRFLVYPAHCVWPSSLVTIALNASFHQDKETPVLGPFKRVFTTSRLRCFLLCFSFMFCYFWFPNYIFQALSYFNWMTWIAPNNVNLNAVTGMVNGLGINPIPTFDWNTLLFLEGNSPLVLPFFYWWNQLVGMLATVPVILGIWYANIYNTGYLPINSNRVFDNTGQEYNISRAIDSRGMFDAAKYEAYSPAHLGASNLMVYCSFFAIYAATITYAYLWHRHEIWMGLKGIFKRGEKTAYQDVHNRLMSAYPEVSEWWYLGVLLGATACSIGGVAGWETYTTPGVVFYGLALCLVFVIPVGLIYAITGMEVTLNVLAEFIGGSWVAGNALAMNYFKSFGYVTCSHALRFSNDLKMAHYVKVPPRHTFWAQVVGTFVSSFVCTAVMNFQMNSIPRVCDADQADHFTCPGINTFFTAAVLWGTIGPIKVFGKGGQYTWLLIGFPIGFVVPILAYHLRRRWPRARWLRSLHPVCIFNGPIQWAPYNVSYMWPTVPVAWLSHVYLKTRHTGFWARYNYVVSAALSAAIAIAAIVIFFALQWSSVAVDWWGNGVSFRGCEGEACTAYELGEGEYFGPRVGAFH</sequence>
<evidence type="ECO:0000256" key="2">
    <source>
        <dbReference type="ARBA" id="ARBA00008807"/>
    </source>
</evidence>